<dbReference type="OrthoDB" id="10067381at2759"/>
<dbReference type="SMART" id="SM00507">
    <property type="entry name" value="HNHc"/>
    <property type="match status" value="1"/>
</dbReference>
<protein>
    <recommendedName>
        <fullName evidence="1">HNH nuclease domain-containing protein</fullName>
    </recommendedName>
</protein>
<evidence type="ECO:0000259" key="1">
    <source>
        <dbReference type="SMART" id="SM00507"/>
    </source>
</evidence>
<proteinExistence type="predicted"/>
<dbReference type="EMBL" id="JAABOA010000667">
    <property type="protein sequence ID" value="KAF9583548.1"/>
    <property type="molecule type" value="Genomic_DNA"/>
</dbReference>
<organism evidence="2 3">
    <name type="scientific">Lunasporangiospora selenospora</name>
    <dbReference type="NCBI Taxonomy" id="979761"/>
    <lineage>
        <taxon>Eukaryota</taxon>
        <taxon>Fungi</taxon>
        <taxon>Fungi incertae sedis</taxon>
        <taxon>Mucoromycota</taxon>
        <taxon>Mortierellomycotina</taxon>
        <taxon>Mortierellomycetes</taxon>
        <taxon>Mortierellales</taxon>
        <taxon>Mortierellaceae</taxon>
        <taxon>Lunasporangiospora</taxon>
    </lineage>
</organism>
<evidence type="ECO:0000313" key="2">
    <source>
        <dbReference type="EMBL" id="KAF9583548.1"/>
    </source>
</evidence>
<name>A0A9P6FXB4_9FUNG</name>
<accession>A0A9P6FXB4</accession>
<gene>
    <name evidence="2" type="ORF">BGW38_009204</name>
</gene>
<dbReference type="Proteomes" id="UP000780801">
    <property type="component" value="Unassembled WGS sequence"/>
</dbReference>
<dbReference type="InterPro" id="IPR003615">
    <property type="entry name" value="HNH_nuc"/>
</dbReference>
<dbReference type="AlphaFoldDB" id="A0A9P6FXB4"/>
<evidence type="ECO:0000313" key="3">
    <source>
        <dbReference type="Proteomes" id="UP000780801"/>
    </source>
</evidence>
<reference evidence="2" key="1">
    <citation type="journal article" date="2020" name="Fungal Divers.">
        <title>Resolving the Mortierellaceae phylogeny through synthesis of multi-gene phylogenetics and phylogenomics.</title>
        <authorList>
            <person name="Vandepol N."/>
            <person name="Liber J."/>
            <person name="Desiro A."/>
            <person name="Na H."/>
            <person name="Kennedy M."/>
            <person name="Barry K."/>
            <person name="Grigoriev I.V."/>
            <person name="Miller A.N."/>
            <person name="O'Donnell K."/>
            <person name="Stajich J.E."/>
            <person name="Bonito G."/>
        </authorList>
    </citation>
    <scope>NUCLEOTIDE SEQUENCE</scope>
    <source>
        <strain evidence="2">KOD1015</strain>
    </source>
</reference>
<feature type="domain" description="HNH nuclease" evidence="1">
    <location>
        <begin position="29"/>
        <end position="79"/>
    </location>
</feature>
<keyword evidence="3" id="KW-1185">Reference proteome</keyword>
<sequence>MLRLSVTKTWSSQMGSSRTIPTGSLHWKRIRQEVLERDSYACRFCGVRARKFMVCDHFDGNPSHNDLTNLGINCGMCDLIRHCGLAGIRNLLALGISEMSQREINEKTLRLFRETNTIPLFKQVDSEVVMIDGSTIDYANELLRTDNNFDYSTECHCCSLPHTYDMHKGFFKRTSTYLLARIIEHQF</sequence>
<comment type="caution">
    <text evidence="2">The sequence shown here is derived from an EMBL/GenBank/DDBJ whole genome shotgun (WGS) entry which is preliminary data.</text>
</comment>